<name>A0A0B1R8G8_9GAMM</name>
<dbReference type="GO" id="GO:0046718">
    <property type="term" value="P:symbiont entry into host cell"/>
    <property type="evidence" value="ECO:0007669"/>
    <property type="project" value="InterPro"/>
</dbReference>
<dbReference type="Pfam" id="PF05100">
    <property type="entry name" value="Phage_tail_L"/>
    <property type="match status" value="1"/>
</dbReference>
<proteinExistence type="predicted"/>
<organism evidence="1 2">
    <name type="scientific">Pantoea rodasii</name>
    <dbReference type="NCBI Taxonomy" id="1076549"/>
    <lineage>
        <taxon>Bacteria</taxon>
        <taxon>Pseudomonadati</taxon>
        <taxon>Pseudomonadota</taxon>
        <taxon>Gammaproteobacteria</taxon>
        <taxon>Enterobacterales</taxon>
        <taxon>Erwiniaceae</taxon>
        <taxon>Pantoea</taxon>
    </lineage>
</organism>
<evidence type="ECO:0000313" key="1">
    <source>
        <dbReference type="EMBL" id="KHJ67956.1"/>
    </source>
</evidence>
<dbReference type="GO" id="GO:0030430">
    <property type="term" value="C:host cell cytoplasm"/>
    <property type="evidence" value="ECO:0007669"/>
    <property type="project" value="InterPro"/>
</dbReference>
<dbReference type="AlphaFoldDB" id="A0A0B1R8G8"/>
<reference evidence="1 2" key="1">
    <citation type="submission" date="2014-11" db="EMBL/GenBank/DDBJ databases">
        <title>Genome sequencing of Pantoea rodasii ND03.</title>
        <authorList>
            <person name="Muhamad Yunos N.Y."/>
            <person name="Chan K.-G."/>
        </authorList>
    </citation>
    <scope>NUCLEOTIDE SEQUENCE [LARGE SCALE GENOMIC DNA]</scope>
    <source>
        <strain evidence="1 2">ND03</strain>
    </source>
</reference>
<dbReference type="Proteomes" id="UP000030853">
    <property type="component" value="Unassembled WGS sequence"/>
</dbReference>
<dbReference type="RefSeq" id="WP_039330920.1">
    <property type="nucleotide sequence ID" value="NZ_JTJJ01000038.1"/>
</dbReference>
<accession>A0A0B1R8G8</accession>
<protein>
    <submittedName>
        <fullName evidence="1">Tail protein</fullName>
    </submittedName>
</protein>
<sequence length="234" mass="25451">MRDIPAELIIESVDADVGAMLDLFEVDLQSFGGDVIRFHAGTNGYYNDVIWQGRAYSAYPIDVEGFEVKSEGTYSRPTMKVANITGLITGINHDFDDALGAVVTRRQVLVKHLDAVNFPNGNADADSTMEAVSRYVIEEMAEETFETVTYNLATPVDCDNAIIPARTILADVCQWVYRGDGCGYSGGAVADEKDNPTSDLSRDKCSKHRSGCRLRFAKPSALPYGGYPGSAKVS</sequence>
<dbReference type="EMBL" id="JTJJ01000038">
    <property type="protein sequence ID" value="KHJ67956.1"/>
    <property type="molecule type" value="Genomic_DNA"/>
</dbReference>
<gene>
    <name evidence="1" type="ORF">QU24_11085</name>
</gene>
<dbReference type="NCBIfam" id="TIGR01600">
    <property type="entry name" value="phage_tail_L"/>
    <property type="match status" value="1"/>
</dbReference>
<comment type="caution">
    <text evidence="1">The sequence shown here is derived from an EMBL/GenBank/DDBJ whole genome shotgun (WGS) entry which is preliminary data.</text>
</comment>
<dbReference type="InterPro" id="IPR006487">
    <property type="entry name" value="Phage_lambda_L"/>
</dbReference>
<dbReference type="GO" id="GO:0051536">
    <property type="term" value="F:iron-sulfur cluster binding"/>
    <property type="evidence" value="ECO:0007669"/>
    <property type="project" value="InterPro"/>
</dbReference>
<evidence type="ECO:0000313" key="2">
    <source>
        <dbReference type="Proteomes" id="UP000030853"/>
    </source>
</evidence>